<feature type="compositionally biased region" description="Basic and acidic residues" evidence="5">
    <location>
        <begin position="1"/>
        <end position="25"/>
    </location>
</feature>
<feature type="compositionally biased region" description="Basic and acidic residues" evidence="5">
    <location>
        <begin position="304"/>
        <end position="314"/>
    </location>
</feature>
<evidence type="ECO:0000256" key="4">
    <source>
        <dbReference type="ARBA" id="ARBA00071355"/>
    </source>
</evidence>
<dbReference type="SMART" id="SM00233">
    <property type="entry name" value="PH"/>
    <property type="match status" value="1"/>
</dbReference>
<dbReference type="OrthoDB" id="5915976at2759"/>
<dbReference type="PANTHER" id="PTHR21538:SF27">
    <property type="entry name" value="ANILLIN"/>
    <property type="match status" value="1"/>
</dbReference>
<feature type="compositionally biased region" description="Polar residues" evidence="5">
    <location>
        <begin position="412"/>
        <end position="421"/>
    </location>
</feature>
<dbReference type="Pfam" id="PF08174">
    <property type="entry name" value="Anillin"/>
    <property type="match status" value="1"/>
</dbReference>
<feature type="compositionally biased region" description="Polar residues" evidence="5">
    <location>
        <begin position="92"/>
        <end position="113"/>
    </location>
</feature>
<feature type="compositionally biased region" description="Basic and acidic residues" evidence="5">
    <location>
        <begin position="402"/>
        <end position="411"/>
    </location>
</feature>
<dbReference type="Pfam" id="PF16018">
    <property type="entry name" value="Anillin_N"/>
    <property type="match status" value="1"/>
</dbReference>
<dbReference type="GO" id="GO:0000281">
    <property type="term" value="P:mitotic cytokinesis"/>
    <property type="evidence" value="ECO:0007669"/>
    <property type="project" value="TreeGrafter"/>
</dbReference>
<accession>A0A8C5MUS2</accession>
<dbReference type="AlphaFoldDB" id="A0A8C5MUS2"/>
<sequence length="1139" mass="125356">MDPFTEKLLERTRARRENLQKKMADRPTAGTRAAPVNKRPREPLTETNQQPLAPAEEAKPCSKPSPSKRRCSDNVETPASGTENKQPKSPELNKNLQPSEFSSSPIKPTTRTSPAPVLPRNTEEQNLDSESAVGSSVKTRMQRLAVQRHYWDNDATPPISPPKSSPPKETVISPPRSPAPPVDADTPAGRRGRLANLAATIGSWEDDLSHPCVKPNNTQEKPGTACLSKVPTTSSASAGVNGHSVRQEVASASQRPKEAAVNKAPVSSNLSTPSNKVSNKAATSNLTETPKSSAAQSVSFPSSKKRDNDLKPSSEAKALPSASSSQKTERPVSRIYTAQQPLPKDDFKKGTPVQQKDKTATPGGPGIKSFLERFGEKCQERSPAPATPGPRAAVLTPNTKSIQERLLKRNDVSSTASLTQMQKKEREKELAALRGRVDRGSVWVPEKDLTKSKDPQTEVQIHPPTSNRPPKPDVSTRLVPERTPVSNNSRYTRRDEVGVSKPKMEDENITKLFVDTPKVLEKTTAVNAPEIEMNVDGDLNEMNSSEVITEIFSEALEDEDKEALETNDAEGSSKQGDKVSGNESDERDSACEEEDSLNISSMSLLAPLVESVGVGSPEALLSPSRLVDPIYASPKKTKFQRAHVSRAESDSAISAEENLNLLYSIDAYRSQRFKETDRPPIVQTIVRKENVVGKIDEKRAASPRPVNIKQKMKVLSNEVNLQQTVIHQASQALNCCVDEEHGKGSQTEAEAERLLLVATEKRTALIAELNRLKNEGPQSQKKPATRSHDDAPSRGCISVSDIFLPLKADFVCNTSQKPDSANYYFFIMIRAGAENMVTTPLASISSSMKGDALSFPTSFTLEDVSSDFAIDVEVYSLVQRKENIPTDKRKKAVKSKAITPKRLLTSITKSNIHTPALASPGGPNAVRTSNFVLVGSYKLSLSSVGSNRFLLDKVPFLSPLEGHICLKLNCQLNSFVEEKGFLTMFEDVSGFGAWHRRWCVLSGYCISYWTYPDDEKRKNPIGRINIANCTSKKIEPANREFCARPNTFELITVRPQREGDTETLVSQCRDTLCVTKNWLSADTKDERNLWMQKLNQVLVDLRMWQPDACYRPSTKRGSISKVNPFGNCKHLSIKTRLIS</sequence>
<dbReference type="InterPro" id="IPR012966">
    <property type="entry name" value="AHD"/>
</dbReference>
<feature type="compositionally biased region" description="Polar residues" evidence="5">
    <location>
        <begin position="74"/>
        <end position="84"/>
    </location>
</feature>
<evidence type="ECO:0000256" key="3">
    <source>
        <dbReference type="ARBA" id="ARBA00057106"/>
    </source>
</evidence>
<evidence type="ECO:0000313" key="8">
    <source>
        <dbReference type="Proteomes" id="UP000694569"/>
    </source>
</evidence>
<dbReference type="PANTHER" id="PTHR21538">
    <property type="entry name" value="ANILLIN/RHOTEKIN RTKN"/>
    <property type="match status" value="1"/>
</dbReference>
<gene>
    <name evidence="7" type="primary">ANLN</name>
</gene>
<dbReference type="CDD" id="cd01263">
    <property type="entry name" value="PH_anillin"/>
    <property type="match status" value="1"/>
</dbReference>
<dbReference type="Gene3D" id="2.30.29.30">
    <property type="entry name" value="Pleckstrin-homology domain (PH domain)/Phosphotyrosine-binding domain (PTB)"/>
    <property type="match status" value="1"/>
</dbReference>
<feature type="compositionally biased region" description="Polar residues" evidence="5">
    <location>
        <begin position="265"/>
        <end position="291"/>
    </location>
</feature>
<reference evidence="7" key="1">
    <citation type="submission" date="2025-08" db="UniProtKB">
        <authorList>
            <consortium name="Ensembl"/>
        </authorList>
    </citation>
    <scope>IDENTIFICATION</scope>
</reference>
<dbReference type="InterPro" id="IPR037840">
    <property type="entry name" value="PH_Anillin"/>
</dbReference>
<feature type="compositionally biased region" description="Polar residues" evidence="5">
    <location>
        <begin position="128"/>
        <end position="139"/>
    </location>
</feature>
<dbReference type="PROSITE" id="PS50003">
    <property type="entry name" value="PH_DOMAIN"/>
    <property type="match status" value="1"/>
</dbReference>
<proteinExistence type="predicted"/>
<feature type="region of interest" description="Disordered" evidence="5">
    <location>
        <begin position="1"/>
        <end position="503"/>
    </location>
</feature>
<dbReference type="GO" id="GO:0032059">
    <property type="term" value="C:bleb"/>
    <property type="evidence" value="ECO:0007669"/>
    <property type="project" value="UniProtKB-SubCell"/>
</dbReference>
<evidence type="ECO:0000256" key="1">
    <source>
        <dbReference type="ARBA" id="ARBA00023054"/>
    </source>
</evidence>
<dbReference type="InterPro" id="IPR031970">
    <property type="entry name" value="Anillin_N"/>
</dbReference>
<dbReference type="Pfam" id="PF00169">
    <property type="entry name" value="PH"/>
    <property type="match status" value="1"/>
</dbReference>
<comment type="function">
    <text evidence="3">Required for cytokinesis. Essential for the structural integrity of the cleavage furrow and for completion of cleavage furrow ingression. Plays a role in bleb assembly during metaphase and anaphase of mitosis. May play a significant role in podocyte cell migration.</text>
</comment>
<feature type="domain" description="PH" evidence="6">
    <location>
        <begin position="975"/>
        <end position="1099"/>
    </location>
</feature>
<feature type="compositionally biased region" description="Basic and acidic residues" evidence="5">
    <location>
        <begin position="422"/>
        <end position="456"/>
    </location>
</feature>
<dbReference type="FunFam" id="2.30.29.30:FF:000111">
    <property type="entry name" value="anillin isoform X1"/>
    <property type="match status" value="1"/>
</dbReference>
<feature type="compositionally biased region" description="Basic and acidic residues" evidence="5">
    <location>
        <begin position="370"/>
        <end position="380"/>
    </location>
</feature>
<dbReference type="SUPFAM" id="SSF50729">
    <property type="entry name" value="PH domain-like"/>
    <property type="match status" value="1"/>
</dbReference>
<name>A0A8C5MUS2_9ANUR</name>
<dbReference type="Proteomes" id="UP000694569">
    <property type="component" value="Unplaced"/>
</dbReference>
<comment type="subcellular location">
    <subcellularLocation>
        <location evidence="2">Cell projection</location>
        <location evidence="2">Bleb</location>
    </subcellularLocation>
</comment>
<dbReference type="InterPro" id="IPR051364">
    <property type="entry name" value="Cytokinesis/Rho-signaling"/>
</dbReference>
<evidence type="ECO:0000259" key="6">
    <source>
        <dbReference type="PROSITE" id="PS50003"/>
    </source>
</evidence>
<organism evidence="7 8">
    <name type="scientific">Leptobrachium leishanense</name>
    <name type="common">Leishan spiny toad</name>
    <dbReference type="NCBI Taxonomy" id="445787"/>
    <lineage>
        <taxon>Eukaryota</taxon>
        <taxon>Metazoa</taxon>
        <taxon>Chordata</taxon>
        <taxon>Craniata</taxon>
        <taxon>Vertebrata</taxon>
        <taxon>Euteleostomi</taxon>
        <taxon>Amphibia</taxon>
        <taxon>Batrachia</taxon>
        <taxon>Anura</taxon>
        <taxon>Pelobatoidea</taxon>
        <taxon>Megophryidae</taxon>
        <taxon>Leptobrachium</taxon>
    </lineage>
</organism>
<evidence type="ECO:0000256" key="2">
    <source>
        <dbReference type="ARBA" id="ARBA00043945"/>
    </source>
</evidence>
<dbReference type="GO" id="GO:0031106">
    <property type="term" value="P:septin ring organization"/>
    <property type="evidence" value="ECO:0007669"/>
    <property type="project" value="TreeGrafter"/>
</dbReference>
<dbReference type="InterPro" id="IPR011993">
    <property type="entry name" value="PH-like_dom_sf"/>
</dbReference>
<protein>
    <recommendedName>
        <fullName evidence="4">Anillin</fullName>
    </recommendedName>
</protein>
<reference evidence="7" key="2">
    <citation type="submission" date="2025-09" db="UniProtKB">
        <authorList>
            <consortium name="Ensembl"/>
        </authorList>
    </citation>
    <scope>IDENTIFICATION</scope>
</reference>
<dbReference type="InterPro" id="IPR001849">
    <property type="entry name" value="PH_domain"/>
</dbReference>
<dbReference type="GO" id="GO:0005826">
    <property type="term" value="C:actomyosin contractile ring"/>
    <property type="evidence" value="ECO:0007669"/>
    <property type="project" value="TreeGrafter"/>
</dbReference>
<dbReference type="Ensembl" id="ENSLLET00000019593.1">
    <property type="protein sequence ID" value="ENSLLEP00000018850.1"/>
    <property type="gene ID" value="ENSLLEG00000011963.1"/>
</dbReference>
<feature type="compositionally biased region" description="Acidic residues" evidence="5">
    <location>
        <begin position="583"/>
        <end position="596"/>
    </location>
</feature>
<feature type="compositionally biased region" description="Basic and acidic residues" evidence="5">
    <location>
        <begin position="492"/>
        <end position="503"/>
    </location>
</feature>
<keyword evidence="8" id="KW-1185">Reference proteome</keyword>
<feature type="region of interest" description="Disordered" evidence="5">
    <location>
        <begin position="554"/>
        <end position="596"/>
    </location>
</feature>
<feature type="compositionally biased region" description="Low complexity" evidence="5">
    <location>
        <begin position="292"/>
        <end position="302"/>
    </location>
</feature>
<feature type="compositionally biased region" description="Basic and acidic residues" evidence="5">
    <location>
        <begin position="343"/>
        <end position="359"/>
    </location>
</feature>
<feature type="compositionally biased region" description="Acidic residues" evidence="5">
    <location>
        <begin position="555"/>
        <end position="568"/>
    </location>
</feature>
<evidence type="ECO:0000313" key="7">
    <source>
        <dbReference type="Ensembl" id="ENSLLEP00000018850.1"/>
    </source>
</evidence>
<dbReference type="GeneTree" id="ENSGT00390000008749"/>
<dbReference type="GO" id="GO:0000915">
    <property type="term" value="P:actomyosin contractile ring assembly"/>
    <property type="evidence" value="ECO:0007669"/>
    <property type="project" value="TreeGrafter"/>
</dbReference>
<evidence type="ECO:0000256" key="5">
    <source>
        <dbReference type="SAM" id="MobiDB-lite"/>
    </source>
</evidence>
<keyword evidence="1" id="KW-0175">Coiled coil</keyword>
<feature type="region of interest" description="Disordered" evidence="5">
    <location>
        <begin position="770"/>
        <end position="793"/>
    </location>
</feature>